<dbReference type="Proteomes" id="UP000824890">
    <property type="component" value="Unassembled WGS sequence"/>
</dbReference>
<dbReference type="SUPFAM" id="SSF50965">
    <property type="entry name" value="Galactose oxidase, central domain"/>
    <property type="match status" value="1"/>
</dbReference>
<feature type="domain" description="F-box" evidence="2">
    <location>
        <begin position="122"/>
        <end position="152"/>
    </location>
</feature>
<dbReference type="InterPro" id="IPR001810">
    <property type="entry name" value="F-box_dom"/>
</dbReference>
<feature type="transmembrane region" description="Helical" evidence="1">
    <location>
        <begin position="426"/>
        <end position="444"/>
    </location>
</feature>
<keyword evidence="5" id="KW-1185">Reference proteome</keyword>
<dbReference type="InterPro" id="IPR017451">
    <property type="entry name" value="F-box-assoc_interact_dom"/>
</dbReference>
<dbReference type="InterPro" id="IPR011043">
    <property type="entry name" value="Gal_Oxase/kelch_b-propeller"/>
</dbReference>
<dbReference type="InterPro" id="IPR006527">
    <property type="entry name" value="F-box-assoc_dom_typ1"/>
</dbReference>
<protein>
    <recommendedName>
        <fullName evidence="6">F-box domain-containing protein</fullName>
    </recommendedName>
</protein>
<name>A0ABQ7Z1S1_BRANA</name>
<dbReference type="InterPro" id="IPR050796">
    <property type="entry name" value="SCF_F-box_component"/>
</dbReference>
<dbReference type="SUPFAM" id="SSF81383">
    <property type="entry name" value="F-box domain"/>
    <property type="match status" value="1"/>
</dbReference>
<reference evidence="4 5" key="1">
    <citation type="submission" date="2021-05" db="EMBL/GenBank/DDBJ databases">
        <title>Genome Assembly of Synthetic Allotetraploid Brassica napus Reveals Homoeologous Exchanges between Subgenomes.</title>
        <authorList>
            <person name="Davis J.T."/>
        </authorList>
    </citation>
    <scope>NUCLEOTIDE SEQUENCE [LARGE SCALE GENOMIC DNA]</scope>
    <source>
        <strain evidence="5">cv. Da-Ae</strain>
        <tissue evidence="4">Seedling</tissue>
    </source>
</reference>
<dbReference type="InterPro" id="IPR036047">
    <property type="entry name" value="F-box-like_dom_sf"/>
</dbReference>
<evidence type="ECO:0000256" key="1">
    <source>
        <dbReference type="SAM" id="Phobius"/>
    </source>
</evidence>
<feature type="domain" description="F-box associated beta-propeller type 1" evidence="3">
    <location>
        <begin position="236"/>
        <end position="385"/>
    </location>
</feature>
<evidence type="ECO:0000313" key="5">
    <source>
        <dbReference type="Proteomes" id="UP000824890"/>
    </source>
</evidence>
<dbReference type="Pfam" id="PF00646">
    <property type="entry name" value="F-box"/>
    <property type="match status" value="1"/>
</dbReference>
<organism evidence="4 5">
    <name type="scientific">Brassica napus</name>
    <name type="common">Rape</name>
    <dbReference type="NCBI Taxonomy" id="3708"/>
    <lineage>
        <taxon>Eukaryota</taxon>
        <taxon>Viridiplantae</taxon>
        <taxon>Streptophyta</taxon>
        <taxon>Embryophyta</taxon>
        <taxon>Tracheophyta</taxon>
        <taxon>Spermatophyta</taxon>
        <taxon>Magnoliopsida</taxon>
        <taxon>eudicotyledons</taxon>
        <taxon>Gunneridae</taxon>
        <taxon>Pentapetalae</taxon>
        <taxon>rosids</taxon>
        <taxon>malvids</taxon>
        <taxon>Brassicales</taxon>
        <taxon>Brassicaceae</taxon>
        <taxon>Brassiceae</taxon>
        <taxon>Brassica</taxon>
    </lineage>
</organism>
<evidence type="ECO:0000313" key="4">
    <source>
        <dbReference type="EMBL" id="KAH0874141.1"/>
    </source>
</evidence>
<accession>A0ABQ7Z1S1</accession>
<keyword evidence="1" id="KW-0812">Transmembrane</keyword>
<dbReference type="Pfam" id="PF07734">
    <property type="entry name" value="FBA_1"/>
    <property type="match status" value="1"/>
</dbReference>
<proteinExistence type="predicted"/>
<comment type="caution">
    <text evidence="4">The sequence shown here is derived from an EMBL/GenBank/DDBJ whole genome shotgun (WGS) entry which is preliminary data.</text>
</comment>
<dbReference type="PANTHER" id="PTHR31672">
    <property type="entry name" value="BNACNNG10540D PROTEIN"/>
    <property type="match status" value="1"/>
</dbReference>
<dbReference type="NCBIfam" id="TIGR01640">
    <property type="entry name" value="F_box_assoc_1"/>
    <property type="match status" value="1"/>
</dbReference>
<keyword evidence="1" id="KW-0472">Membrane</keyword>
<dbReference type="PANTHER" id="PTHR31672:SF13">
    <property type="entry name" value="F-BOX PROTEIN CPR30-LIKE"/>
    <property type="match status" value="1"/>
</dbReference>
<dbReference type="EMBL" id="JAGKQM010000016">
    <property type="protein sequence ID" value="KAH0874141.1"/>
    <property type="molecule type" value="Genomic_DNA"/>
</dbReference>
<keyword evidence="1" id="KW-1133">Transmembrane helix</keyword>
<evidence type="ECO:0008006" key="6">
    <source>
        <dbReference type="Google" id="ProtNLM"/>
    </source>
</evidence>
<evidence type="ECO:0000259" key="2">
    <source>
        <dbReference type="Pfam" id="PF00646"/>
    </source>
</evidence>
<evidence type="ECO:0000259" key="3">
    <source>
        <dbReference type="Pfam" id="PF07734"/>
    </source>
</evidence>
<gene>
    <name evidence="4" type="ORF">HID58_071503</name>
</gene>
<sequence>MLGGRLSHIWKPLASSQRSVQTFAICRTLGDLNRDVMFLQGLGSLPKWPVSAHSEHVFFNLVSRKSDPETVTLLLYIRNSPRLHRSDLFLILHIRSSSAGNTPFPFLPRPQIPSPLFLSPRRKILQRLGVKSLVRFTSVSKQWKSTIKSTSFASRHLIRAQTRDPDILLGGEPLHNLNRAILFPNMIRDLVSLPEAVMVLFASTMFRTSSISSIPPLDGVDLFPRLSFQKINRIRRSLDSNNRCDFLGFGKDTMTGKHKMVWLYNTLELDLDGQITCEVFDFATNTWRHVTGSTHRILLKAPVYLDGSIYWLTQIYNGETKIVYFDFYTEVFQVMAATPVVHASSYCIVIFSLNNHLCLSEKKINSQEIWSLNSHTIWEKTYNINLSLFGGLDFPVIPVTLISKTELLLFFPVCQLSLFNSAKNRFFVFFILQFCFWFLYSCSFHSKLDLYLVEDFKFESCIRRRKKKPTGDIVVKLMQCMVGDLYKFKHCMLPVMLHL</sequence>